<dbReference type="Gene3D" id="3.30.470.10">
    <property type="match status" value="1"/>
</dbReference>
<dbReference type="InterPro" id="IPR043131">
    <property type="entry name" value="BCAT-like_N"/>
</dbReference>
<dbReference type="EMBL" id="CP060780">
    <property type="protein sequence ID" value="QNP43873.1"/>
    <property type="molecule type" value="Genomic_DNA"/>
</dbReference>
<protein>
    <submittedName>
        <fullName evidence="1">Uncharacterized protein</fullName>
    </submittedName>
</protein>
<name>A0ABX6T3S4_9SPHN</name>
<keyword evidence="2" id="KW-1185">Reference proteome</keyword>
<proteinExistence type="predicted"/>
<dbReference type="Proteomes" id="UP000516134">
    <property type="component" value="Chromosome"/>
</dbReference>
<accession>A0ABX6T3S4</accession>
<reference evidence="1 2" key="1">
    <citation type="submission" date="2020-08" db="EMBL/GenBank/DDBJ databases">
        <title>Genome sequence of Sphingomonas daechungensis KACC 18115T.</title>
        <authorList>
            <person name="Hyun D.-W."/>
            <person name="Bae J.-W."/>
        </authorList>
    </citation>
    <scope>NUCLEOTIDE SEQUENCE [LARGE SCALE GENOMIC DNA]</scope>
    <source>
        <strain evidence="1 2">KACC 18115</strain>
    </source>
</reference>
<evidence type="ECO:0000313" key="2">
    <source>
        <dbReference type="Proteomes" id="UP000516134"/>
    </source>
</evidence>
<sequence length="102" mass="11352">MRNVYQRGLSSQPWMWMKAPMTQPSPQPDISVTMDFDPEEGIANLESHLQHLKEEADAAGFKFDHHAARNELQAATFGKRTASTARLVLSPTGAMAIEVRSI</sequence>
<evidence type="ECO:0000313" key="1">
    <source>
        <dbReference type="EMBL" id="QNP43873.1"/>
    </source>
</evidence>
<organism evidence="1 2">
    <name type="scientific">Sphingomonas daechungensis</name>
    <dbReference type="NCBI Taxonomy" id="1176646"/>
    <lineage>
        <taxon>Bacteria</taxon>
        <taxon>Pseudomonadati</taxon>
        <taxon>Pseudomonadota</taxon>
        <taxon>Alphaproteobacteria</taxon>
        <taxon>Sphingomonadales</taxon>
        <taxon>Sphingomonadaceae</taxon>
        <taxon>Sphingomonas</taxon>
    </lineage>
</organism>
<gene>
    <name evidence="1" type="ORF">H9L15_04370</name>
</gene>